<dbReference type="Gene3D" id="2.60.120.1350">
    <property type="entry name" value="Protein of unknown function DUF4465"/>
    <property type="match status" value="1"/>
</dbReference>
<evidence type="ECO:0000256" key="1">
    <source>
        <dbReference type="SAM" id="SignalP"/>
    </source>
</evidence>
<keyword evidence="3" id="KW-1185">Reference proteome</keyword>
<sequence length="252" mass="27407">MKRFLATPLFFVLAALAFVGCNDDNDGPQIRTIGFEQAALGTDGFIWGKDHATEQDDTDWQGQPMKSNLYYGPIYTEKEAQFYTYYTDYGHTYDVWNGIVISNHKDKKTEGYTNDKSVYADGGADGSAQFAALFYSPDTAEGRGIPTVKFVGGVKPVSVAVANMTYLYLYFKGSAPAALVDVKAVITGYNGGIETGEVSVTLVDKASGTVKSGWETVDLSKLGTVTSLTFALSTTDSMCPNYFAIDNLTYEK</sequence>
<dbReference type="STRING" id="1033731.SAMN05444145_102124"/>
<dbReference type="PROSITE" id="PS51257">
    <property type="entry name" value="PROKAR_LIPOPROTEIN"/>
    <property type="match status" value="1"/>
</dbReference>
<accession>A0A1H3Z922</accession>
<dbReference type="RefSeq" id="WP_010264060.1">
    <property type="nucleotide sequence ID" value="NZ_CAEG01000012.1"/>
</dbReference>
<dbReference type="AlphaFoldDB" id="A0A1H3Z922"/>
<keyword evidence="1" id="KW-0732">Signal</keyword>
<evidence type="ECO:0000313" key="2">
    <source>
        <dbReference type="EMBL" id="SEA20028.1"/>
    </source>
</evidence>
<evidence type="ECO:0008006" key="4">
    <source>
        <dbReference type="Google" id="ProtNLM"/>
    </source>
</evidence>
<dbReference type="InterPro" id="IPR027828">
    <property type="entry name" value="DUF4465"/>
</dbReference>
<dbReference type="EMBL" id="FNRI01000002">
    <property type="protein sequence ID" value="SEA20028.1"/>
    <property type="molecule type" value="Genomic_DNA"/>
</dbReference>
<dbReference type="Pfam" id="PF14717">
    <property type="entry name" value="DUF4465"/>
    <property type="match status" value="1"/>
</dbReference>
<name>A0A1H3Z922_9BACT</name>
<feature type="chain" id="PRO_5010381022" description="DUF4465 domain-containing protein" evidence="1">
    <location>
        <begin position="18"/>
        <end position="252"/>
    </location>
</feature>
<evidence type="ECO:0000313" key="3">
    <source>
        <dbReference type="Proteomes" id="UP000183253"/>
    </source>
</evidence>
<reference evidence="2 3" key="1">
    <citation type="submission" date="2016-10" db="EMBL/GenBank/DDBJ databases">
        <authorList>
            <person name="de Groot N.N."/>
        </authorList>
    </citation>
    <scope>NUCLEOTIDE SEQUENCE [LARGE SCALE GENOMIC DNA]</scope>
    <source>
        <strain evidence="2 3">DSM 25383</strain>
    </source>
</reference>
<feature type="signal peptide" evidence="1">
    <location>
        <begin position="1"/>
        <end position="17"/>
    </location>
</feature>
<proteinExistence type="predicted"/>
<dbReference type="Proteomes" id="UP000183253">
    <property type="component" value="Unassembled WGS sequence"/>
</dbReference>
<organism evidence="2 3">
    <name type="scientific">Alistipes timonensis JC136</name>
    <dbReference type="NCBI Taxonomy" id="1033731"/>
    <lineage>
        <taxon>Bacteria</taxon>
        <taxon>Pseudomonadati</taxon>
        <taxon>Bacteroidota</taxon>
        <taxon>Bacteroidia</taxon>
        <taxon>Bacteroidales</taxon>
        <taxon>Rikenellaceae</taxon>
        <taxon>Alistipes</taxon>
    </lineage>
</organism>
<gene>
    <name evidence="2" type="ORF">SAMN05444145_102124</name>
</gene>
<protein>
    <recommendedName>
        <fullName evidence="4">DUF4465 domain-containing protein</fullName>
    </recommendedName>
</protein>